<organism evidence="2 3">
    <name type="scientific">Streptococcus ovuberis</name>
    <dbReference type="NCBI Taxonomy" id="1936207"/>
    <lineage>
        <taxon>Bacteria</taxon>
        <taxon>Bacillati</taxon>
        <taxon>Bacillota</taxon>
        <taxon>Bacilli</taxon>
        <taxon>Lactobacillales</taxon>
        <taxon>Streptococcaceae</taxon>
        <taxon>Streptococcus</taxon>
    </lineage>
</organism>
<dbReference type="InterPro" id="IPR036866">
    <property type="entry name" value="RibonucZ/Hydroxyglut_hydro"/>
</dbReference>
<evidence type="ECO:0000259" key="1">
    <source>
        <dbReference type="SMART" id="SM00849"/>
    </source>
</evidence>
<dbReference type="RefSeq" id="WP_168548666.1">
    <property type="nucleotide sequence ID" value="NZ_JAAXPR010000004.1"/>
</dbReference>
<gene>
    <name evidence="2" type="ORF">HF992_03445</name>
</gene>
<dbReference type="InterPro" id="IPR050855">
    <property type="entry name" value="NDM-1-like"/>
</dbReference>
<dbReference type="AlphaFoldDB" id="A0A7X6S0A3"/>
<dbReference type="SUPFAM" id="SSF56281">
    <property type="entry name" value="Metallo-hydrolase/oxidoreductase"/>
    <property type="match status" value="1"/>
</dbReference>
<evidence type="ECO:0000313" key="3">
    <source>
        <dbReference type="Proteomes" id="UP000522720"/>
    </source>
</evidence>
<dbReference type="InterPro" id="IPR001279">
    <property type="entry name" value="Metallo-B-lactamas"/>
</dbReference>
<dbReference type="Pfam" id="PF00753">
    <property type="entry name" value="Lactamase_B"/>
    <property type="match status" value="1"/>
</dbReference>
<dbReference type="SMART" id="SM00849">
    <property type="entry name" value="Lactamase_B"/>
    <property type="match status" value="1"/>
</dbReference>
<feature type="domain" description="Metallo-beta-lactamase" evidence="1">
    <location>
        <begin position="28"/>
        <end position="213"/>
    </location>
</feature>
<accession>A0A7X6S0A3</accession>
<reference evidence="2 3" key="1">
    <citation type="submission" date="2020-04" db="EMBL/GenBank/DDBJ databases">
        <title>MicrobeNet Type strains.</title>
        <authorList>
            <person name="Nicholson A.C."/>
        </authorList>
    </citation>
    <scope>NUCLEOTIDE SEQUENCE [LARGE SCALE GENOMIC DNA]</scope>
    <source>
        <strain evidence="2 3">CCUG 69612</strain>
    </source>
</reference>
<dbReference type="EMBL" id="JAAXPR010000004">
    <property type="protein sequence ID" value="NKZ19909.1"/>
    <property type="molecule type" value="Genomic_DNA"/>
</dbReference>
<evidence type="ECO:0000313" key="2">
    <source>
        <dbReference type="EMBL" id="NKZ19909.1"/>
    </source>
</evidence>
<keyword evidence="3" id="KW-1185">Reference proteome</keyword>
<dbReference type="PANTHER" id="PTHR42951">
    <property type="entry name" value="METALLO-BETA-LACTAMASE DOMAIN-CONTAINING"/>
    <property type="match status" value="1"/>
</dbReference>
<name>A0A7X6S0A3_9STRE</name>
<protein>
    <submittedName>
        <fullName evidence="2">MBL fold metallo-hydrolase</fullName>
    </submittedName>
</protein>
<dbReference type="Proteomes" id="UP000522720">
    <property type="component" value="Unassembled WGS sequence"/>
</dbReference>
<dbReference type="Gene3D" id="3.60.15.10">
    <property type="entry name" value="Ribonuclease Z/Hydroxyacylglutathione hydrolase-like"/>
    <property type="match status" value="1"/>
</dbReference>
<comment type="caution">
    <text evidence="2">The sequence shown here is derived from an EMBL/GenBank/DDBJ whole genome shotgun (WGS) entry which is preliminary data.</text>
</comment>
<dbReference type="PANTHER" id="PTHR42951:SF22">
    <property type="entry name" value="METALLO BETA-LACTAMASE SUPERFAMILY LIPOPROTEIN"/>
    <property type="match status" value="1"/>
</dbReference>
<keyword evidence="2" id="KW-0378">Hydrolase</keyword>
<dbReference type="GO" id="GO:0016787">
    <property type="term" value="F:hydrolase activity"/>
    <property type="evidence" value="ECO:0007669"/>
    <property type="project" value="UniProtKB-KW"/>
</dbReference>
<sequence>MNPLDIFAAYSAYQMKEGTWAINFMSGSQNIYLLEGESSALLLDTGYGSGTLRAFAEQLTDKPLICANTHFHPDHSGGNGEFQEVLIPRGHDLDDKSVTNNTGPFDITTLPYPDYRRVTLLPGDTIDLGGRIIELLEAKPAHCNSSLFFFDAKERLMFCGDEMESAQVLLFENSRDPEVAKTYDVKERLLNFKANTELLLDYSDRYDYLLPNHNGAPIARSYLTDYLNLVEGIFEGTVGIEDKLNHRFIEMDPRSARFCRIRYGKGSIMIEKAEVLKVYGKGN</sequence>
<proteinExistence type="predicted"/>